<comment type="caution">
    <text evidence="1">The sequence shown here is derived from an EMBL/GenBank/DDBJ whole genome shotgun (WGS) entry which is preliminary data.</text>
</comment>
<dbReference type="Proteomes" id="UP000249467">
    <property type="component" value="Unassembled WGS sequence"/>
</dbReference>
<protein>
    <submittedName>
        <fullName evidence="1">Uncharacterized protein</fullName>
    </submittedName>
</protein>
<gene>
    <name evidence="1" type="ORF">DCF19_03420</name>
</gene>
<reference evidence="1 2" key="1">
    <citation type="submission" date="2018-04" db="EMBL/GenBank/DDBJ databases">
        <authorList>
            <person name="Go L.Y."/>
            <person name="Mitchell J.A."/>
        </authorList>
    </citation>
    <scope>NUCLEOTIDE SEQUENCE [LARGE SCALE GENOMIC DNA]</scope>
    <source>
        <strain evidence="1">ULC066bin1</strain>
    </source>
</reference>
<name>A0A2W4WGI5_9CYAN</name>
<reference evidence="1 2" key="2">
    <citation type="submission" date="2018-06" db="EMBL/GenBank/DDBJ databases">
        <title>Metagenomic assembly of (sub)arctic Cyanobacteria and their associated microbiome from non-axenic cultures.</title>
        <authorList>
            <person name="Baurain D."/>
        </authorList>
    </citation>
    <scope>NUCLEOTIDE SEQUENCE [LARGE SCALE GENOMIC DNA]</scope>
    <source>
        <strain evidence="1">ULC066bin1</strain>
    </source>
</reference>
<sequence length="66" mass="7437">MLVINVSSAYLLGFKSSKIIGLALAILAMTEGMQINSFPVDLVKNIMWFCNISLQNVDNRIYNDRK</sequence>
<proteinExistence type="predicted"/>
<dbReference type="EMBL" id="QBML01000003">
    <property type="protein sequence ID" value="PZO44264.1"/>
    <property type="molecule type" value="Genomic_DNA"/>
</dbReference>
<dbReference type="AlphaFoldDB" id="A0A2W4WGI5"/>
<evidence type="ECO:0000313" key="1">
    <source>
        <dbReference type="EMBL" id="PZO44264.1"/>
    </source>
</evidence>
<evidence type="ECO:0000313" key="2">
    <source>
        <dbReference type="Proteomes" id="UP000249467"/>
    </source>
</evidence>
<organism evidence="1 2">
    <name type="scientific">Pseudanabaena frigida</name>
    <dbReference type="NCBI Taxonomy" id="945775"/>
    <lineage>
        <taxon>Bacteria</taxon>
        <taxon>Bacillati</taxon>
        <taxon>Cyanobacteriota</taxon>
        <taxon>Cyanophyceae</taxon>
        <taxon>Pseudanabaenales</taxon>
        <taxon>Pseudanabaenaceae</taxon>
        <taxon>Pseudanabaena</taxon>
    </lineage>
</organism>
<accession>A0A2W4WGI5</accession>